<evidence type="ECO:0000313" key="3">
    <source>
        <dbReference type="Proteomes" id="UP000317650"/>
    </source>
</evidence>
<sequence>MEALLSQLAFLANQALHDKNFDPSALEELLALFEQEAYASWAAEDQKAAADDAKVSIKDAEDHLQSLVADFSGFRREADEPATEAEPSSPEPDGDARQELGKSPGAAAASTGSNKYADAAVASALATVKSAFASSKLQP</sequence>
<evidence type="ECO:0000313" key="2">
    <source>
        <dbReference type="EMBL" id="THU60761.1"/>
    </source>
</evidence>
<reference evidence="2 3" key="1">
    <citation type="journal article" date="2019" name="Nat. Plants">
        <title>Genome sequencing of Musa balbisiana reveals subgenome evolution and function divergence in polyploid bananas.</title>
        <authorList>
            <person name="Yao X."/>
        </authorList>
    </citation>
    <scope>NUCLEOTIDE SEQUENCE [LARGE SCALE GENOMIC DNA]</scope>
    <source>
        <strain evidence="3">cv. DH-PKW</strain>
        <tissue evidence="2">Leaves</tissue>
    </source>
</reference>
<feature type="region of interest" description="Disordered" evidence="1">
    <location>
        <begin position="72"/>
        <end position="113"/>
    </location>
</feature>
<dbReference type="PANTHER" id="PTHR37707:SF1">
    <property type="entry name" value="MATERNAL EFFECT EMBRYO ARREST 9"/>
    <property type="match status" value="1"/>
</dbReference>
<evidence type="ECO:0000256" key="1">
    <source>
        <dbReference type="SAM" id="MobiDB-lite"/>
    </source>
</evidence>
<comment type="caution">
    <text evidence="2">The sequence shown here is derived from an EMBL/GenBank/DDBJ whole genome shotgun (WGS) entry which is preliminary data.</text>
</comment>
<name>A0A4S8JFY0_MUSBA</name>
<dbReference type="AlphaFoldDB" id="A0A4S8JFY0"/>
<dbReference type="PANTHER" id="PTHR37707">
    <property type="entry name" value="MATERNAL EFFECT EMBRYO ARREST 9"/>
    <property type="match status" value="1"/>
</dbReference>
<dbReference type="EMBL" id="PYDT01000005">
    <property type="protein sequence ID" value="THU60761.1"/>
    <property type="molecule type" value="Genomic_DNA"/>
</dbReference>
<dbReference type="Proteomes" id="UP000317650">
    <property type="component" value="Chromosome 7"/>
</dbReference>
<keyword evidence="3" id="KW-1185">Reference proteome</keyword>
<protein>
    <submittedName>
        <fullName evidence="2">Uncharacterized protein</fullName>
    </submittedName>
</protein>
<proteinExistence type="predicted"/>
<dbReference type="STRING" id="52838.A0A4S8JFY0"/>
<gene>
    <name evidence="2" type="ORF">C4D60_Mb07t16160</name>
</gene>
<accession>A0A4S8JFY0</accession>
<organism evidence="2 3">
    <name type="scientific">Musa balbisiana</name>
    <name type="common">Banana</name>
    <dbReference type="NCBI Taxonomy" id="52838"/>
    <lineage>
        <taxon>Eukaryota</taxon>
        <taxon>Viridiplantae</taxon>
        <taxon>Streptophyta</taxon>
        <taxon>Embryophyta</taxon>
        <taxon>Tracheophyta</taxon>
        <taxon>Spermatophyta</taxon>
        <taxon>Magnoliopsida</taxon>
        <taxon>Liliopsida</taxon>
        <taxon>Zingiberales</taxon>
        <taxon>Musaceae</taxon>
        <taxon>Musa</taxon>
    </lineage>
</organism>